<dbReference type="EMBL" id="JAGPNK010000011">
    <property type="protein sequence ID" value="KAH7311590.1"/>
    <property type="molecule type" value="Genomic_DNA"/>
</dbReference>
<protein>
    <submittedName>
        <fullName evidence="1">Methyltransferase-domain-containing protein</fullName>
    </submittedName>
</protein>
<evidence type="ECO:0000313" key="2">
    <source>
        <dbReference type="Proteomes" id="UP000813444"/>
    </source>
</evidence>
<dbReference type="PANTHER" id="PTHR14614">
    <property type="entry name" value="HEPATOCELLULAR CARCINOMA-ASSOCIATED ANTIGEN"/>
    <property type="match status" value="1"/>
</dbReference>
<accession>A0A8K0WP85</accession>
<dbReference type="AlphaFoldDB" id="A0A8K0WP85"/>
<gene>
    <name evidence="1" type="ORF">B0I35DRAFT_67199</name>
</gene>
<name>A0A8K0WP85_9HYPO</name>
<dbReference type="GO" id="GO:0008757">
    <property type="term" value="F:S-adenosylmethionine-dependent methyltransferase activity"/>
    <property type="evidence" value="ECO:0007669"/>
    <property type="project" value="UniProtKB-ARBA"/>
</dbReference>
<organism evidence="1 2">
    <name type="scientific">Stachybotrys elegans</name>
    <dbReference type="NCBI Taxonomy" id="80388"/>
    <lineage>
        <taxon>Eukaryota</taxon>
        <taxon>Fungi</taxon>
        <taxon>Dikarya</taxon>
        <taxon>Ascomycota</taxon>
        <taxon>Pezizomycotina</taxon>
        <taxon>Sordariomycetes</taxon>
        <taxon>Hypocreomycetidae</taxon>
        <taxon>Hypocreales</taxon>
        <taxon>Stachybotryaceae</taxon>
        <taxon>Stachybotrys</taxon>
    </lineage>
</organism>
<keyword evidence="1" id="KW-0808">Transferase</keyword>
<reference evidence="1" key="1">
    <citation type="journal article" date="2021" name="Nat. Commun.">
        <title>Genetic determinants of endophytism in the Arabidopsis root mycobiome.</title>
        <authorList>
            <person name="Mesny F."/>
            <person name="Miyauchi S."/>
            <person name="Thiergart T."/>
            <person name="Pickel B."/>
            <person name="Atanasova L."/>
            <person name="Karlsson M."/>
            <person name="Huettel B."/>
            <person name="Barry K.W."/>
            <person name="Haridas S."/>
            <person name="Chen C."/>
            <person name="Bauer D."/>
            <person name="Andreopoulos W."/>
            <person name="Pangilinan J."/>
            <person name="LaButti K."/>
            <person name="Riley R."/>
            <person name="Lipzen A."/>
            <person name="Clum A."/>
            <person name="Drula E."/>
            <person name="Henrissat B."/>
            <person name="Kohler A."/>
            <person name="Grigoriev I.V."/>
            <person name="Martin F.M."/>
            <person name="Hacquard S."/>
        </authorList>
    </citation>
    <scope>NUCLEOTIDE SEQUENCE</scope>
    <source>
        <strain evidence="1">MPI-CAGE-CH-0235</strain>
    </source>
</reference>
<dbReference type="InterPro" id="IPR019410">
    <property type="entry name" value="Methyltransf_16"/>
</dbReference>
<dbReference type="InterPro" id="IPR029063">
    <property type="entry name" value="SAM-dependent_MTases_sf"/>
</dbReference>
<keyword evidence="2" id="KW-1185">Reference proteome</keyword>
<dbReference type="GO" id="GO:0032259">
    <property type="term" value="P:methylation"/>
    <property type="evidence" value="ECO:0007669"/>
    <property type="project" value="UniProtKB-KW"/>
</dbReference>
<dbReference type="Gene3D" id="3.40.50.150">
    <property type="entry name" value="Vaccinia Virus protein VP39"/>
    <property type="match status" value="1"/>
</dbReference>
<dbReference type="Proteomes" id="UP000813444">
    <property type="component" value="Unassembled WGS sequence"/>
</dbReference>
<proteinExistence type="predicted"/>
<sequence length="382" mass="42085">MHYIRLLRSPKLAGPAGNPHVELAFTITTDLGDSFLYPEEPLSLSISIHTSSAAGNLQWRYPSQLSWQSGMRIAKPKVGIPRPVQMALKAGHRVELTIGAEGDYQAAGVQGIMRAADCGLVMPVWTCLHQDGDGDVDVSTRRISLGREGPLDGAYLEVEEEIGESIARHIWDAGVVAFCAVTTLFFPQTHASPPVLQMPRLRETLTTNEPLNVIEIGCGVGILGIGFASVCAAPCTILLTDLEEAESRTRSNIARWQQQQRSPTAAQLTYENLDWEDGREGRFGPQVCSRRWDVVMISDCTYNVDMLPALVETLSALHVSNMSHSKHPSRVFLATKPRHESERALFQLMDQHGWGTVEHQVLPLPVLGAEAESVELYLFEKV</sequence>
<comment type="caution">
    <text evidence="1">The sequence shown here is derived from an EMBL/GenBank/DDBJ whole genome shotgun (WGS) entry which is preliminary data.</text>
</comment>
<dbReference type="PANTHER" id="PTHR14614:SF132">
    <property type="entry name" value="PROTEIN-LYSINE METHYLTRANSFERASE C42C1.13"/>
    <property type="match status" value="1"/>
</dbReference>
<dbReference type="SUPFAM" id="SSF53335">
    <property type="entry name" value="S-adenosyl-L-methionine-dependent methyltransferases"/>
    <property type="match status" value="1"/>
</dbReference>
<dbReference type="OrthoDB" id="413520at2759"/>
<dbReference type="GO" id="GO:0005829">
    <property type="term" value="C:cytosol"/>
    <property type="evidence" value="ECO:0007669"/>
    <property type="project" value="TreeGrafter"/>
</dbReference>
<dbReference type="Pfam" id="PF10294">
    <property type="entry name" value="Methyltransf_16"/>
    <property type="match status" value="1"/>
</dbReference>
<keyword evidence="1" id="KW-0489">Methyltransferase</keyword>
<evidence type="ECO:0000313" key="1">
    <source>
        <dbReference type="EMBL" id="KAH7311590.1"/>
    </source>
</evidence>